<keyword evidence="1" id="KW-0472">Membrane</keyword>
<dbReference type="STRING" id="477690.SAMN05216474_1730"/>
<organism evidence="2 3">
    <name type="scientific">Lishizhenia tianjinensis</name>
    <dbReference type="NCBI Taxonomy" id="477690"/>
    <lineage>
        <taxon>Bacteria</taxon>
        <taxon>Pseudomonadati</taxon>
        <taxon>Bacteroidota</taxon>
        <taxon>Flavobacteriia</taxon>
        <taxon>Flavobacteriales</taxon>
        <taxon>Crocinitomicaceae</taxon>
        <taxon>Lishizhenia</taxon>
    </lineage>
</organism>
<reference evidence="2 3" key="1">
    <citation type="submission" date="2016-10" db="EMBL/GenBank/DDBJ databases">
        <authorList>
            <person name="de Groot N.N."/>
        </authorList>
    </citation>
    <scope>NUCLEOTIDE SEQUENCE [LARGE SCALE GENOMIC DNA]</scope>
    <source>
        <strain evidence="2 3">CGMCC 1.7005</strain>
    </source>
</reference>
<dbReference type="RefSeq" id="WP_090248346.1">
    <property type="nucleotide sequence ID" value="NZ_FPAS01000002.1"/>
</dbReference>
<protein>
    <submittedName>
        <fullName evidence="2">Uncharacterized protein</fullName>
    </submittedName>
</protein>
<feature type="transmembrane region" description="Helical" evidence="1">
    <location>
        <begin position="34"/>
        <end position="51"/>
    </location>
</feature>
<dbReference type="Proteomes" id="UP000236454">
    <property type="component" value="Unassembled WGS sequence"/>
</dbReference>
<dbReference type="AlphaFoldDB" id="A0A1I6ZYJ3"/>
<name>A0A1I6ZYJ3_9FLAO</name>
<evidence type="ECO:0000313" key="3">
    <source>
        <dbReference type="Proteomes" id="UP000236454"/>
    </source>
</evidence>
<keyword evidence="1" id="KW-0812">Transmembrane</keyword>
<dbReference type="EMBL" id="FPAS01000002">
    <property type="protein sequence ID" value="SFT67721.1"/>
    <property type="molecule type" value="Genomic_DNA"/>
</dbReference>
<evidence type="ECO:0000313" key="2">
    <source>
        <dbReference type="EMBL" id="SFT67721.1"/>
    </source>
</evidence>
<keyword evidence="1" id="KW-1133">Transmembrane helix</keyword>
<feature type="transmembrane region" description="Helical" evidence="1">
    <location>
        <begin position="7"/>
        <end position="28"/>
    </location>
</feature>
<sequence length="73" mass="9142">MHTYNKIMQVFWLALVVLSFIYITYMGITEGFETWLSFYLLPVFAFCFWMIRRWMMKRMLKHQQYLEEQAKNK</sequence>
<gene>
    <name evidence="2" type="ORF">SAMN05216474_1730</name>
</gene>
<proteinExistence type="predicted"/>
<evidence type="ECO:0000256" key="1">
    <source>
        <dbReference type="SAM" id="Phobius"/>
    </source>
</evidence>
<keyword evidence="3" id="KW-1185">Reference proteome</keyword>
<accession>A0A1I6ZYJ3</accession>
<dbReference type="OrthoDB" id="1467847at2"/>